<dbReference type="AlphaFoldDB" id="A0A641AR53"/>
<feature type="chain" id="PRO_5024868458" description="Secreted protein" evidence="1">
    <location>
        <begin position="26"/>
        <end position="139"/>
    </location>
</feature>
<dbReference type="Proteomes" id="UP001515100">
    <property type="component" value="Unassembled WGS sequence"/>
</dbReference>
<sequence length="139" mass="13953">MNRLLTVLAALPVLALGACSQVEDAATDAASDAGNRAGCAVAGRVVDEGRTLVGDIATDLGADPASARAKLTAAREALAAAAPTLSDDTRAQLDRAVAALDDLRDEATSVADGSSIDEQVVAEAKAEYDVAAEQITSVC</sequence>
<proteinExistence type="predicted"/>
<evidence type="ECO:0000313" key="2">
    <source>
        <dbReference type="EMBL" id="KAA1380570.1"/>
    </source>
</evidence>
<evidence type="ECO:0000256" key="1">
    <source>
        <dbReference type="SAM" id="SignalP"/>
    </source>
</evidence>
<dbReference type="OrthoDB" id="3748752at2"/>
<reference evidence="2" key="1">
    <citation type="submission" date="2019-09" db="EMBL/GenBank/DDBJ databases">
        <authorList>
            <person name="Li J."/>
        </authorList>
    </citation>
    <scope>NUCLEOTIDE SEQUENCE [LARGE SCALE GENOMIC DNA]</scope>
    <source>
        <strain evidence="2">NRBC 14897</strain>
    </source>
</reference>
<dbReference type="EMBL" id="SDPP02000001">
    <property type="protein sequence ID" value="KAA1380570.1"/>
    <property type="molecule type" value="Genomic_DNA"/>
</dbReference>
<evidence type="ECO:0000313" key="3">
    <source>
        <dbReference type="Proteomes" id="UP001515100"/>
    </source>
</evidence>
<feature type="signal peptide" evidence="1">
    <location>
        <begin position="1"/>
        <end position="25"/>
    </location>
</feature>
<comment type="caution">
    <text evidence="2">The sequence shown here is derived from an EMBL/GenBank/DDBJ whole genome shotgun (WGS) entry which is preliminary data.</text>
</comment>
<evidence type="ECO:0008006" key="4">
    <source>
        <dbReference type="Google" id="ProtNLM"/>
    </source>
</evidence>
<name>A0A641AR53_9ACTN</name>
<dbReference type="PROSITE" id="PS51257">
    <property type="entry name" value="PROKAR_LIPOPROTEIN"/>
    <property type="match status" value="1"/>
</dbReference>
<gene>
    <name evidence="2" type="ORF">ESP62_005165</name>
</gene>
<keyword evidence="1" id="KW-0732">Signal</keyword>
<accession>A0A641AR53</accession>
<keyword evidence="3" id="KW-1185">Reference proteome</keyword>
<dbReference type="RefSeq" id="WP_129181169.1">
    <property type="nucleotide sequence ID" value="NZ_JAGIOG010000001.1"/>
</dbReference>
<protein>
    <recommendedName>
        <fullName evidence="4">Secreted protein</fullName>
    </recommendedName>
</protein>
<organism evidence="2 3">
    <name type="scientific">Aeromicrobium fastidiosum</name>
    <dbReference type="NCBI Taxonomy" id="52699"/>
    <lineage>
        <taxon>Bacteria</taxon>
        <taxon>Bacillati</taxon>
        <taxon>Actinomycetota</taxon>
        <taxon>Actinomycetes</taxon>
        <taxon>Propionibacteriales</taxon>
        <taxon>Nocardioidaceae</taxon>
        <taxon>Aeromicrobium</taxon>
    </lineage>
</organism>